<comment type="subcellular location">
    <subcellularLocation>
        <location evidence="1">Cell membrane</location>
        <topology evidence="1">Multi-pass membrane protein</topology>
    </subcellularLocation>
</comment>
<keyword evidence="4 6" id="KW-1133">Transmembrane helix</keyword>
<feature type="transmembrane region" description="Helical" evidence="6">
    <location>
        <begin position="132"/>
        <end position="153"/>
    </location>
</feature>
<evidence type="ECO:0000313" key="8">
    <source>
        <dbReference type="Proteomes" id="UP000248916"/>
    </source>
</evidence>
<dbReference type="Pfam" id="PF02653">
    <property type="entry name" value="BPD_transp_2"/>
    <property type="match status" value="1"/>
</dbReference>
<evidence type="ECO:0000256" key="6">
    <source>
        <dbReference type="SAM" id="Phobius"/>
    </source>
</evidence>
<evidence type="ECO:0000256" key="4">
    <source>
        <dbReference type="ARBA" id="ARBA00022989"/>
    </source>
</evidence>
<dbReference type="CDD" id="cd06581">
    <property type="entry name" value="TM_PBP1_LivM_like"/>
    <property type="match status" value="1"/>
</dbReference>
<keyword evidence="3 6" id="KW-0812">Transmembrane</keyword>
<dbReference type="RefSeq" id="WP_170134003.1">
    <property type="nucleotide sequence ID" value="NZ_QKZL01000020.1"/>
</dbReference>
<keyword evidence="2" id="KW-1003">Cell membrane</keyword>
<protein>
    <submittedName>
        <fullName evidence="7">Branched-chain amino acid transport system permease protein</fullName>
    </submittedName>
</protein>
<feature type="transmembrane region" description="Helical" evidence="6">
    <location>
        <begin position="231"/>
        <end position="252"/>
    </location>
</feature>
<evidence type="ECO:0000256" key="5">
    <source>
        <dbReference type="ARBA" id="ARBA00023136"/>
    </source>
</evidence>
<dbReference type="AlphaFoldDB" id="A0A2W7MZM8"/>
<dbReference type="EMBL" id="QKZL01000020">
    <property type="protein sequence ID" value="PZX13033.1"/>
    <property type="molecule type" value="Genomic_DNA"/>
</dbReference>
<keyword evidence="8" id="KW-1185">Reference proteome</keyword>
<reference evidence="7 8" key="1">
    <citation type="submission" date="2018-06" db="EMBL/GenBank/DDBJ databases">
        <title>Genomic Encyclopedia of Archaeal and Bacterial Type Strains, Phase II (KMG-II): from individual species to whole genera.</title>
        <authorList>
            <person name="Goeker M."/>
        </authorList>
    </citation>
    <scope>NUCLEOTIDE SEQUENCE [LARGE SCALE GENOMIC DNA]</scope>
    <source>
        <strain evidence="7 8">DSM 22009</strain>
    </source>
</reference>
<keyword evidence="5 6" id="KW-0472">Membrane</keyword>
<comment type="caution">
    <text evidence="7">The sequence shown here is derived from an EMBL/GenBank/DDBJ whole genome shotgun (WGS) entry which is preliminary data.</text>
</comment>
<accession>A0A2W7MZM8</accession>
<feature type="transmembrane region" description="Helical" evidence="6">
    <location>
        <begin position="51"/>
        <end position="72"/>
    </location>
</feature>
<dbReference type="Proteomes" id="UP000248916">
    <property type="component" value="Unassembled WGS sequence"/>
</dbReference>
<dbReference type="PANTHER" id="PTHR30482">
    <property type="entry name" value="HIGH-AFFINITY BRANCHED-CHAIN AMINO ACID TRANSPORT SYSTEM PERMEASE"/>
    <property type="match status" value="1"/>
</dbReference>
<dbReference type="GO" id="GO:0015658">
    <property type="term" value="F:branched-chain amino acid transmembrane transporter activity"/>
    <property type="evidence" value="ECO:0007669"/>
    <property type="project" value="InterPro"/>
</dbReference>
<evidence type="ECO:0000313" key="7">
    <source>
        <dbReference type="EMBL" id="PZX13033.1"/>
    </source>
</evidence>
<evidence type="ECO:0000256" key="2">
    <source>
        <dbReference type="ARBA" id="ARBA00022475"/>
    </source>
</evidence>
<evidence type="ECO:0000256" key="3">
    <source>
        <dbReference type="ARBA" id="ARBA00022692"/>
    </source>
</evidence>
<gene>
    <name evidence="7" type="ORF">LX81_03410</name>
</gene>
<feature type="transmembrane region" description="Helical" evidence="6">
    <location>
        <begin position="79"/>
        <end position="99"/>
    </location>
</feature>
<feature type="transmembrane region" description="Helical" evidence="6">
    <location>
        <begin position="180"/>
        <end position="201"/>
    </location>
</feature>
<dbReference type="InterPro" id="IPR043428">
    <property type="entry name" value="LivM-like"/>
</dbReference>
<feature type="transmembrane region" description="Helical" evidence="6">
    <location>
        <begin position="272"/>
        <end position="293"/>
    </location>
</feature>
<sequence>MSKIEATELGGRRTTGKGDRHITSLATELLRIAGLAGLFAIALVVLRDDPFLLNILAYTCLFGGLATSWNIIGGFGGQFSLGHGVFFAAGAYTTANLYFHFGISPWLTLIPAVVVASAVALAVSWPTFRLKGPFFAIATLALNEVAFVLANYFDGLTGGPRGMMLPFRAGFENMVFTSKLPYAIIMIGFLLVTLVTAAIVLRSRLGYYLQAVRLDEDAARSVGIGVLRVKLMGMAVSAGLTGVGGSLFAMYIRYVDPPTLLSIQDVGVRFLLISLIGGVGTLYGPLAGALLIVPLEFQLRATLGSALPGGNLMVLGALLVIFALFMRKGLVGTVSDIWDRYGRRRDE</sequence>
<dbReference type="GO" id="GO:0005886">
    <property type="term" value="C:plasma membrane"/>
    <property type="evidence" value="ECO:0007669"/>
    <property type="project" value="UniProtKB-SubCell"/>
</dbReference>
<proteinExistence type="predicted"/>
<name>A0A2W7MZM8_9RHOB</name>
<feature type="transmembrane region" description="Helical" evidence="6">
    <location>
        <begin position="105"/>
        <end position="125"/>
    </location>
</feature>
<organism evidence="7 8">
    <name type="scientific">Palleronia aestuarii</name>
    <dbReference type="NCBI Taxonomy" id="568105"/>
    <lineage>
        <taxon>Bacteria</taxon>
        <taxon>Pseudomonadati</taxon>
        <taxon>Pseudomonadota</taxon>
        <taxon>Alphaproteobacteria</taxon>
        <taxon>Rhodobacterales</taxon>
        <taxon>Roseobacteraceae</taxon>
        <taxon>Palleronia</taxon>
    </lineage>
</organism>
<evidence type="ECO:0000256" key="1">
    <source>
        <dbReference type="ARBA" id="ARBA00004651"/>
    </source>
</evidence>
<dbReference type="InterPro" id="IPR001851">
    <property type="entry name" value="ABC_transp_permease"/>
</dbReference>
<dbReference type="PANTHER" id="PTHR30482:SF10">
    <property type="entry name" value="HIGH-AFFINITY BRANCHED-CHAIN AMINO ACID TRANSPORT PROTEIN BRAE"/>
    <property type="match status" value="1"/>
</dbReference>
<feature type="transmembrane region" description="Helical" evidence="6">
    <location>
        <begin position="305"/>
        <end position="326"/>
    </location>
</feature>
<feature type="transmembrane region" description="Helical" evidence="6">
    <location>
        <begin position="21"/>
        <end position="45"/>
    </location>
</feature>